<dbReference type="GO" id="GO:0006508">
    <property type="term" value="P:proteolysis"/>
    <property type="evidence" value="ECO:0007669"/>
    <property type="project" value="UniProtKB-KW"/>
</dbReference>
<dbReference type="SUPFAM" id="SSF56672">
    <property type="entry name" value="DNA/RNA polymerases"/>
    <property type="match status" value="1"/>
</dbReference>
<evidence type="ECO:0000256" key="5">
    <source>
        <dbReference type="ARBA" id="ARBA00022759"/>
    </source>
</evidence>
<dbReference type="GO" id="GO:0003964">
    <property type="term" value="F:RNA-directed DNA polymerase activity"/>
    <property type="evidence" value="ECO:0007669"/>
    <property type="project" value="UniProtKB-KW"/>
</dbReference>
<dbReference type="Pfam" id="PF00078">
    <property type="entry name" value="RVT_1"/>
    <property type="match status" value="1"/>
</dbReference>
<reference evidence="10 11" key="1">
    <citation type="submission" date="2017-08" db="EMBL/GenBank/DDBJ databases">
        <title>Acidophilic green algal genome provides insights into adaptation to an acidic environment.</title>
        <authorList>
            <person name="Hirooka S."/>
            <person name="Hirose Y."/>
            <person name="Kanesaki Y."/>
            <person name="Higuchi S."/>
            <person name="Fujiwara T."/>
            <person name="Onuma R."/>
            <person name="Era A."/>
            <person name="Ohbayashi R."/>
            <person name="Uzuka A."/>
            <person name="Nozaki H."/>
            <person name="Yoshikawa H."/>
            <person name="Miyagishima S.Y."/>
        </authorList>
    </citation>
    <scope>NUCLEOTIDE SEQUENCE [LARGE SCALE GENOMIC DNA]</scope>
    <source>
        <strain evidence="10 11">NIES-2499</strain>
    </source>
</reference>
<keyword evidence="3" id="KW-0548">Nucleotidyltransferase</keyword>
<dbReference type="InterPro" id="IPR053134">
    <property type="entry name" value="RNA-dir_DNA_polymerase"/>
</dbReference>
<dbReference type="InterPro" id="IPR043128">
    <property type="entry name" value="Rev_trsase/Diguanyl_cyclase"/>
</dbReference>
<dbReference type="GO" id="GO:0004519">
    <property type="term" value="F:endonuclease activity"/>
    <property type="evidence" value="ECO:0007669"/>
    <property type="project" value="UniProtKB-KW"/>
</dbReference>
<keyword evidence="1" id="KW-0645">Protease</keyword>
<dbReference type="OrthoDB" id="540517at2759"/>
<feature type="region of interest" description="Disordered" evidence="8">
    <location>
        <begin position="95"/>
        <end position="150"/>
    </location>
</feature>
<dbReference type="Gene3D" id="3.30.70.270">
    <property type="match status" value="2"/>
</dbReference>
<evidence type="ECO:0000256" key="7">
    <source>
        <dbReference type="ARBA" id="ARBA00022918"/>
    </source>
</evidence>
<name>A0A250XLS7_9CHLO</name>
<dbReference type="InterPro" id="IPR043502">
    <property type="entry name" value="DNA/RNA_pol_sf"/>
</dbReference>
<keyword evidence="7" id="KW-0695">RNA-directed DNA polymerase</keyword>
<accession>A0A250XLS7</accession>
<keyword evidence="4" id="KW-0540">Nuclease</keyword>
<sequence length="461" mass="52913">MEQGLGDPDPEEKARQKLRTLCQTGSVKTYANEFQRLITYIPQRHPNDLKSDFHAGLKSDIQGMLVGKVRQLFTWIELRDLAYNCDDTLLSHKRRVASSRGRPATHDYHQQQRYRPDDPMELARTSSTSSSHQPPRTYKPHRRQTFGKRTEEERKHLLGNDGYLHCHKTNAGHRPHDCPMFSNTGRQRPANQKQLSADASRINLKPGSTAPIHHLYRMSPAAELAELKRQLEIYLEKGWIRPSTSEYGAPVLFAKKADGSLHMCIDYIALNAQTLKDRRPLPLADDLFNQLQGAKYFTSLDLWSGYHQCRIHPDDVHKTAFKTRHGLYEFTVMPFGLTNAPAAFMRLMHDVLKPFIDKFVIYYLDDVLIYSKTEQEHLQHLEAVLQAFDQHNLKVKLSKCSFAQPSTRFLGFQVSSLGLSVDPKKVHAVVDWPLPKDLTAVRSFLGFVGFYRCFIKGFATI</sequence>
<dbReference type="FunFam" id="3.10.10.10:FF:000007">
    <property type="entry name" value="Retrovirus-related Pol polyprotein from transposon 17.6-like Protein"/>
    <property type="match status" value="1"/>
</dbReference>
<feature type="compositionally biased region" description="Basic and acidic residues" evidence="8">
    <location>
        <begin position="104"/>
        <end position="118"/>
    </location>
</feature>
<comment type="caution">
    <text evidence="10">The sequence shown here is derived from an EMBL/GenBank/DDBJ whole genome shotgun (WGS) entry which is preliminary data.</text>
</comment>
<evidence type="ECO:0000259" key="9">
    <source>
        <dbReference type="PROSITE" id="PS50878"/>
    </source>
</evidence>
<evidence type="ECO:0000256" key="1">
    <source>
        <dbReference type="ARBA" id="ARBA00022670"/>
    </source>
</evidence>
<dbReference type="GO" id="GO:0008233">
    <property type="term" value="F:peptidase activity"/>
    <property type="evidence" value="ECO:0007669"/>
    <property type="project" value="UniProtKB-KW"/>
</dbReference>
<dbReference type="PANTHER" id="PTHR24559:SF444">
    <property type="entry name" value="REVERSE TRANSCRIPTASE DOMAIN-CONTAINING PROTEIN"/>
    <property type="match status" value="1"/>
</dbReference>
<evidence type="ECO:0000256" key="3">
    <source>
        <dbReference type="ARBA" id="ARBA00022695"/>
    </source>
</evidence>
<dbReference type="EMBL" id="BEGY01000113">
    <property type="protein sequence ID" value="GAX83983.1"/>
    <property type="molecule type" value="Genomic_DNA"/>
</dbReference>
<dbReference type="PROSITE" id="PS50878">
    <property type="entry name" value="RT_POL"/>
    <property type="match status" value="1"/>
</dbReference>
<keyword evidence="5" id="KW-0255">Endonuclease</keyword>
<dbReference type="PANTHER" id="PTHR24559">
    <property type="entry name" value="TRANSPOSON TY3-I GAG-POL POLYPROTEIN"/>
    <property type="match status" value="1"/>
</dbReference>
<protein>
    <recommendedName>
        <fullName evidence="9">Reverse transcriptase domain-containing protein</fullName>
    </recommendedName>
</protein>
<feature type="compositionally biased region" description="Polar residues" evidence="8">
    <location>
        <begin position="124"/>
        <end position="134"/>
    </location>
</feature>
<dbReference type="Proteomes" id="UP000232323">
    <property type="component" value="Unassembled WGS sequence"/>
</dbReference>
<keyword evidence="2" id="KW-0808">Transferase</keyword>
<keyword evidence="11" id="KW-1185">Reference proteome</keyword>
<dbReference type="STRING" id="1157962.A0A250XLS7"/>
<gene>
    <name evidence="10" type="ORF">CEUSTIGMA_g11408.t1</name>
</gene>
<dbReference type="AlphaFoldDB" id="A0A250XLS7"/>
<evidence type="ECO:0000256" key="6">
    <source>
        <dbReference type="ARBA" id="ARBA00022801"/>
    </source>
</evidence>
<evidence type="ECO:0000256" key="8">
    <source>
        <dbReference type="SAM" id="MobiDB-lite"/>
    </source>
</evidence>
<dbReference type="Gene3D" id="3.10.10.10">
    <property type="entry name" value="HIV Type 1 Reverse Transcriptase, subunit A, domain 1"/>
    <property type="match status" value="1"/>
</dbReference>
<evidence type="ECO:0000313" key="11">
    <source>
        <dbReference type="Proteomes" id="UP000232323"/>
    </source>
</evidence>
<dbReference type="InterPro" id="IPR000477">
    <property type="entry name" value="RT_dom"/>
</dbReference>
<evidence type="ECO:0000256" key="4">
    <source>
        <dbReference type="ARBA" id="ARBA00022722"/>
    </source>
</evidence>
<dbReference type="CDD" id="cd01647">
    <property type="entry name" value="RT_LTR"/>
    <property type="match status" value="1"/>
</dbReference>
<keyword evidence="6" id="KW-0378">Hydrolase</keyword>
<evidence type="ECO:0000313" key="10">
    <source>
        <dbReference type="EMBL" id="GAX83983.1"/>
    </source>
</evidence>
<organism evidence="10 11">
    <name type="scientific">Chlamydomonas eustigma</name>
    <dbReference type="NCBI Taxonomy" id="1157962"/>
    <lineage>
        <taxon>Eukaryota</taxon>
        <taxon>Viridiplantae</taxon>
        <taxon>Chlorophyta</taxon>
        <taxon>core chlorophytes</taxon>
        <taxon>Chlorophyceae</taxon>
        <taxon>CS clade</taxon>
        <taxon>Chlamydomonadales</taxon>
        <taxon>Chlamydomonadaceae</taxon>
        <taxon>Chlamydomonas</taxon>
    </lineage>
</organism>
<proteinExistence type="predicted"/>
<evidence type="ECO:0000256" key="2">
    <source>
        <dbReference type="ARBA" id="ARBA00022679"/>
    </source>
</evidence>
<feature type="domain" description="Reverse transcriptase" evidence="9">
    <location>
        <begin position="184"/>
        <end position="414"/>
    </location>
</feature>